<evidence type="ECO:0000313" key="11">
    <source>
        <dbReference type="EMBL" id="AKA76818.1"/>
    </source>
</evidence>
<dbReference type="Proteomes" id="UP000267993">
    <property type="component" value="Chromosome"/>
</dbReference>
<keyword evidence="3" id="KW-0547">Nucleotide-binding</keyword>
<evidence type="ECO:0000313" key="26">
    <source>
        <dbReference type="Proteomes" id="UP000267993"/>
    </source>
</evidence>
<dbReference type="Proteomes" id="UP000594632">
    <property type="component" value="Chromosome"/>
</dbReference>
<evidence type="ECO:0000313" key="14">
    <source>
        <dbReference type="EMBL" id="AZF71218.1"/>
    </source>
</evidence>
<dbReference type="Proteomes" id="UP000076770">
    <property type="component" value="Chromosome i"/>
</dbReference>
<dbReference type="EMBL" id="CP033240">
    <property type="protein sequence ID" value="AZF81674.1"/>
    <property type="molecule type" value="Genomic_DNA"/>
</dbReference>
<dbReference type="EMBL" id="CP050869">
    <property type="protein sequence ID" value="QPG51064.1"/>
    <property type="molecule type" value="Genomic_DNA"/>
</dbReference>
<evidence type="ECO:0000313" key="22">
    <source>
        <dbReference type="Proteomes" id="UP000033057"/>
    </source>
</evidence>
<dbReference type="Pfam" id="PF00696">
    <property type="entry name" value="AA_kinase"/>
    <property type="match status" value="1"/>
</dbReference>
<dbReference type="EMBL" id="CP011057">
    <property type="protein sequence ID" value="AKA79511.1"/>
    <property type="molecule type" value="Genomic_DNA"/>
</dbReference>
<evidence type="ECO:0000313" key="24">
    <source>
        <dbReference type="Proteomes" id="UP000033106"/>
    </source>
</evidence>
<comment type="pathway">
    <text evidence="8">Amino-acid biosynthesis; L-lysine biosynthesis via DAP pathway; (S)-tetrahydrodipicolinate from L-aspartate: step 1/4.</text>
</comment>
<evidence type="ECO:0000313" key="19">
    <source>
        <dbReference type="EMBL" id="AZF84250.1"/>
    </source>
</evidence>
<dbReference type="InterPro" id="IPR036393">
    <property type="entry name" value="AceGlu_kinase-like_sf"/>
</dbReference>
<dbReference type="NCBIfam" id="TIGR00657">
    <property type="entry name" value="asp_kinases"/>
    <property type="match status" value="1"/>
</dbReference>
<keyword evidence="5" id="KW-0067">ATP-binding</keyword>
<dbReference type="Gene3D" id="3.30.2130.10">
    <property type="entry name" value="VC0802-like"/>
    <property type="match status" value="1"/>
</dbReference>
<evidence type="ECO:0000313" key="33">
    <source>
        <dbReference type="Proteomes" id="UP000594632"/>
    </source>
</evidence>
<dbReference type="SUPFAM" id="SSF55021">
    <property type="entry name" value="ACT-like"/>
    <property type="match status" value="1"/>
</dbReference>
<dbReference type="SUPFAM" id="SSF53633">
    <property type="entry name" value="Carbamate kinase-like"/>
    <property type="match status" value="1"/>
</dbReference>
<dbReference type="Proteomes" id="UP000033085">
    <property type="component" value="Chromosome"/>
</dbReference>
<comment type="pathway">
    <text evidence="8">Amino-acid biosynthesis; L-threonine biosynthesis; L-threonine from L-aspartate: step 1/5.</text>
</comment>
<reference evidence="12" key="5">
    <citation type="submission" date="2018-10" db="EMBL/GenBank/DDBJ databases">
        <authorList>
            <person name="McCarthy S."/>
            <person name="Gradnigo J."/>
            <person name="Johnson T."/>
            <person name="Payne S."/>
            <person name="Lipzen A."/>
            <person name="Schackwitz W."/>
            <person name="Martin J."/>
            <person name="Moriyama E."/>
            <person name="Blum P."/>
        </authorList>
    </citation>
    <scope>NUCLEOTIDE SEQUENCE</scope>
    <source>
        <strain evidence="10">SARC-B</strain>
        <strain evidence="11">SARC-C</strain>
        <strain evidence="12">SULA</strain>
    </source>
</reference>
<reference evidence="22 23" key="1">
    <citation type="journal article" date="2015" name="Genome Announc.">
        <title>Complete Genome Sequence of Sulfolobus solfataricus Strain 98/2 and Evolved Derivatives.</title>
        <authorList>
            <person name="McCarthy S."/>
            <person name="Gradnigo J."/>
            <person name="Johnson T."/>
            <person name="Payne S."/>
            <person name="Lipzen A."/>
            <person name="Martin J."/>
            <person name="Schackwitz W."/>
            <person name="Moriyama E."/>
            <person name="Blum P."/>
        </authorList>
    </citation>
    <scope>NUCLEOTIDE SEQUENCE [LARGE SCALE GENOMIC DNA]</scope>
    <source>
        <strain evidence="22">98/2 SULC</strain>
        <strain evidence="10">SARC-B</strain>
        <strain evidence="11">SARC-C</strain>
        <strain evidence="12 24">SULA</strain>
        <strain evidence="23">SULB</strain>
    </source>
</reference>
<dbReference type="OrthoDB" id="8904at2157"/>
<dbReference type="InterPro" id="IPR054352">
    <property type="entry name" value="ACT_Aspartokinase"/>
</dbReference>
<evidence type="ECO:0000313" key="18">
    <source>
        <dbReference type="EMBL" id="AZF81674.1"/>
    </source>
</evidence>
<evidence type="ECO:0000313" key="16">
    <source>
        <dbReference type="EMBL" id="AZF76461.1"/>
    </source>
</evidence>
<evidence type="ECO:0000313" key="27">
    <source>
        <dbReference type="Proteomes" id="UP000269431"/>
    </source>
</evidence>
<dbReference type="AlphaFoldDB" id="A0A0E3GWR1"/>
<dbReference type="RefSeq" id="WP_009992294.1">
    <property type="nucleotide sequence ID" value="NZ_CP011055.2"/>
</dbReference>
<evidence type="ECO:0000256" key="7">
    <source>
        <dbReference type="RuleBase" id="RU003448"/>
    </source>
</evidence>
<dbReference type="KEGG" id="ssol:SULB_1894"/>
<evidence type="ECO:0000256" key="1">
    <source>
        <dbReference type="ARBA" id="ARBA00010122"/>
    </source>
</evidence>
<reference evidence="26 27" key="4">
    <citation type="journal article" date="2018" name="Proc. Natl. Acad. Sci. U.S.A.">
        <title>Nonmutational mechanism of inheritance in the Archaeon Sulfolobus solfataricus.</title>
        <authorList>
            <person name="Payne S."/>
            <person name="McCarthy S."/>
            <person name="Johnson T."/>
            <person name="North E."/>
            <person name="Blum P."/>
        </authorList>
    </citation>
    <scope>NUCLEOTIDE SEQUENCE [LARGE SCALE GENOMIC DNA]</scope>
    <source>
        <strain evidence="14 26">SARC-H</strain>
        <strain evidence="15 30">SARC-I</strain>
        <strain evidence="17 31">SARC-N</strain>
        <strain evidence="18 32">SARC-O</strain>
        <strain evidence="19 27">SUL120</strain>
        <strain evidence="13 28">SULG</strain>
        <strain evidence="16 29">SULM</strain>
    </source>
</reference>
<dbReference type="CDD" id="cd04921">
    <property type="entry name" value="ACT_AKi-HSDH-ThrA-like_1"/>
    <property type="match status" value="1"/>
</dbReference>
<evidence type="ECO:0000256" key="4">
    <source>
        <dbReference type="ARBA" id="ARBA00022777"/>
    </source>
</evidence>
<dbReference type="KEGG" id="ssof:SULC_1892"/>
<evidence type="ECO:0000256" key="3">
    <source>
        <dbReference type="ARBA" id="ARBA00022741"/>
    </source>
</evidence>
<evidence type="ECO:0000313" key="15">
    <source>
        <dbReference type="EMBL" id="AZF73838.1"/>
    </source>
</evidence>
<dbReference type="EMBL" id="CP033235">
    <property type="protein sequence ID" value="AZF68598.1"/>
    <property type="molecule type" value="Genomic_DNA"/>
</dbReference>
<evidence type="ECO:0000313" key="17">
    <source>
        <dbReference type="EMBL" id="AZF79069.1"/>
    </source>
</evidence>
<dbReference type="Proteomes" id="UP000275843">
    <property type="component" value="Chromosome"/>
</dbReference>
<evidence type="ECO:0000313" key="23">
    <source>
        <dbReference type="Proteomes" id="UP000033085"/>
    </source>
</evidence>
<keyword evidence="4 7" id="KW-0418">Kinase</keyword>
<dbReference type="UniPathway" id="UPA00034">
    <property type="reaction ID" value="UER00015"/>
</dbReference>
<dbReference type="GO" id="GO:0005829">
    <property type="term" value="C:cytosol"/>
    <property type="evidence" value="ECO:0007669"/>
    <property type="project" value="TreeGrafter"/>
</dbReference>
<reference evidence="21" key="2">
    <citation type="submission" date="2016-04" db="EMBL/GenBank/DDBJ databases">
        <authorList>
            <person name="Evans L.H."/>
            <person name="Alamgir A."/>
            <person name="Owens N."/>
            <person name="Weber N.D."/>
            <person name="Virtaneva K."/>
            <person name="Barbian K."/>
            <person name="Babar A."/>
            <person name="Rosenke K."/>
        </authorList>
    </citation>
    <scope>NUCLEOTIDE SEQUENCE</scope>
    <source>
        <strain evidence="21">P1</strain>
    </source>
</reference>
<evidence type="ECO:0000256" key="2">
    <source>
        <dbReference type="ARBA" id="ARBA00022679"/>
    </source>
</evidence>
<dbReference type="InterPro" id="IPR045865">
    <property type="entry name" value="ACT-like_dom_sf"/>
</dbReference>
<dbReference type="KEGG" id="ssoa:SULA_1893"/>
<dbReference type="OMA" id="DNINIMM"/>
<dbReference type="Proteomes" id="UP000033106">
    <property type="component" value="Chromosome"/>
</dbReference>
<evidence type="ECO:0000313" key="25">
    <source>
        <dbReference type="Proteomes" id="UP000076770"/>
    </source>
</evidence>
<dbReference type="GO" id="GO:0004072">
    <property type="term" value="F:aspartate kinase activity"/>
    <property type="evidence" value="ECO:0007669"/>
    <property type="project" value="UniProtKB-EC"/>
</dbReference>
<dbReference type="EMBL" id="CP033236">
    <property type="protein sequence ID" value="AZF71218.1"/>
    <property type="molecule type" value="Genomic_DNA"/>
</dbReference>
<comment type="similarity">
    <text evidence="1 7">Belongs to the aspartokinase family.</text>
</comment>
<dbReference type="Proteomes" id="UP000269431">
    <property type="component" value="Chromosome"/>
</dbReference>
<reference evidence="25" key="3">
    <citation type="submission" date="2016-04" db="EMBL/GenBank/DDBJ databases">
        <authorList>
            <person name="Shah S.A."/>
            <person name="Garrett R.A."/>
        </authorList>
    </citation>
    <scope>NUCLEOTIDE SEQUENCE [LARGE SCALE GENOMIC DNA]</scope>
    <source>
        <strain evidence="25">ATCC 35091 / DSM 1616 / JCM 8930 / NBRC 15331 / P1</strain>
    </source>
</reference>
<dbReference type="InterPro" id="IPR001048">
    <property type="entry name" value="Asp/Glu/Uridylate_kinase"/>
</dbReference>
<evidence type="ECO:0000313" key="21">
    <source>
        <dbReference type="EMBL" id="SAI84470.1"/>
    </source>
</evidence>
<evidence type="ECO:0000313" key="13">
    <source>
        <dbReference type="EMBL" id="AZF68598.1"/>
    </source>
</evidence>
<dbReference type="Proteomes" id="UP000273194">
    <property type="component" value="Chromosome"/>
</dbReference>
<evidence type="ECO:0000313" key="32">
    <source>
        <dbReference type="Proteomes" id="UP000282269"/>
    </source>
</evidence>
<dbReference type="EMBL" id="CP033238">
    <property type="protein sequence ID" value="AZF76461.1"/>
    <property type="molecule type" value="Genomic_DNA"/>
</dbReference>
<evidence type="ECO:0000259" key="9">
    <source>
        <dbReference type="PROSITE" id="PS51671"/>
    </source>
</evidence>
<gene>
    <name evidence="20" type="ORF">HFC64_15670</name>
    <name evidence="21" type="ORF">SSOP1_0916</name>
    <name evidence="12" type="ORF">SULA_1893</name>
    <name evidence="10" type="ORF">SULB_1894</name>
    <name evidence="11" type="ORF">SULC_1892</name>
    <name evidence="13" type="ORF">SULG_09515</name>
    <name evidence="14" type="ORF">SULH_09515</name>
    <name evidence="15" type="ORF">SULI_09515</name>
    <name evidence="16" type="ORF">SULM_09505</name>
    <name evidence="17" type="ORF">SULN_09505</name>
    <name evidence="18" type="ORF">SULO_09515</name>
    <name evidence="19" type="ORF">SULZ_09440</name>
</gene>
<dbReference type="EC" id="2.7.2.4" evidence="7"/>
<comment type="catalytic activity">
    <reaction evidence="6 7">
        <text>L-aspartate + ATP = 4-phospho-L-aspartate + ADP</text>
        <dbReference type="Rhea" id="RHEA:23776"/>
        <dbReference type="ChEBI" id="CHEBI:29991"/>
        <dbReference type="ChEBI" id="CHEBI:30616"/>
        <dbReference type="ChEBI" id="CHEBI:57535"/>
        <dbReference type="ChEBI" id="CHEBI:456216"/>
        <dbReference type="EC" id="2.7.2.4"/>
    </reaction>
</comment>
<evidence type="ECO:0000313" key="20">
    <source>
        <dbReference type="EMBL" id="QPG51064.1"/>
    </source>
</evidence>
<dbReference type="PANTHER" id="PTHR21499:SF70">
    <property type="entry name" value="ASPARTOKINASE"/>
    <property type="match status" value="1"/>
</dbReference>
<name>A0A0E3GWR1_SACSO</name>
<dbReference type="GO" id="GO:0009088">
    <property type="term" value="P:threonine biosynthetic process"/>
    <property type="evidence" value="ECO:0007669"/>
    <property type="project" value="UniProtKB-UniPathway"/>
</dbReference>
<dbReference type="EMBL" id="CP011056">
    <property type="protein sequence ID" value="AKA76818.1"/>
    <property type="molecule type" value="Genomic_DNA"/>
</dbReference>
<dbReference type="EMBL" id="CP033237">
    <property type="protein sequence ID" value="AZF73838.1"/>
    <property type="molecule type" value="Genomic_DNA"/>
</dbReference>
<evidence type="ECO:0000313" key="31">
    <source>
        <dbReference type="Proteomes" id="UP000278715"/>
    </source>
</evidence>
<accession>A0A0E3GWR1</accession>
<dbReference type="PROSITE" id="PS51671">
    <property type="entry name" value="ACT"/>
    <property type="match status" value="1"/>
</dbReference>
<organism evidence="12 24">
    <name type="scientific">Saccharolobus solfataricus</name>
    <name type="common">Sulfolobus solfataricus</name>
    <dbReference type="NCBI Taxonomy" id="2287"/>
    <lineage>
        <taxon>Archaea</taxon>
        <taxon>Thermoproteota</taxon>
        <taxon>Thermoprotei</taxon>
        <taxon>Sulfolobales</taxon>
        <taxon>Sulfolobaceae</taxon>
        <taxon>Saccharolobus</taxon>
    </lineage>
</organism>
<dbReference type="GO" id="GO:0009089">
    <property type="term" value="P:lysine biosynthetic process via diaminopimelate"/>
    <property type="evidence" value="ECO:0007669"/>
    <property type="project" value="UniProtKB-UniPathway"/>
</dbReference>
<dbReference type="PANTHER" id="PTHR21499">
    <property type="entry name" value="ASPARTATE KINASE"/>
    <property type="match status" value="1"/>
</dbReference>
<feature type="domain" description="ACT" evidence="9">
    <location>
        <begin position="313"/>
        <end position="383"/>
    </location>
</feature>
<dbReference type="UniPathway" id="UPA00050">
    <property type="reaction ID" value="UER00461"/>
</dbReference>
<dbReference type="UniPathway" id="UPA00051">
    <property type="reaction ID" value="UER00462"/>
</dbReference>
<evidence type="ECO:0000256" key="8">
    <source>
        <dbReference type="RuleBase" id="RU004249"/>
    </source>
</evidence>
<dbReference type="Proteomes" id="UP000278715">
    <property type="component" value="Chromosome"/>
</dbReference>
<dbReference type="GeneID" id="1455130"/>
<dbReference type="Proteomes" id="UP000282269">
    <property type="component" value="Chromosome"/>
</dbReference>
<dbReference type="Pfam" id="PF22468">
    <property type="entry name" value="ACT_9"/>
    <property type="match status" value="1"/>
</dbReference>
<keyword evidence="2 7" id="KW-0808">Transferase</keyword>
<dbReference type="EMBL" id="CP033241">
    <property type="protein sequence ID" value="AZF84250.1"/>
    <property type="molecule type" value="Genomic_DNA"/>
</dbReference>
<dbReference type="InterPro" id="IPR005260">
    <property type="entry name" value="Asp_kin_monofn"/>
</dbReference>
<dbReference type="Proteomes" id="UP000273443">
    <property type="component" value="Chromosome"/>
</dbReference>
<evidence type="ECO:0000313" key="10">
    <source>
        <dbReference type="EMBL" id="AKA74120.1"/>
    </source>
</evidence>
<reference evidence="20 33" key="6">
    <citation type="journal article" date="2020" name="Nat. Commun.">
        <title>The structures of two archaeal type IV pili illuminate evolutionary relationships.</title>
        <authorList>
            <person name="Wang F."/>
            <person name="Baquero D.P."/>
            <person name="Su Z."/>
            <person name="Beltran L.C."/>
            <person name="Prangishvili D."/>
            <person name="Krupovic M."/>
            <person name="Egelman E.H."/>
        </authorList>
    </citation>
    <scope>NUCLEOTIDE SEQUENCE [LARGE SCALE GENOMIC DNA]</scope>
    <source>
        <strain evidence="20 33">POZ149</strain>
    </source>
</reference>
<dbReference type="PIRSF" id="PIRSF000726">
    <property type="entry name" value="Asp_kin"/>
    <property type="match status" value="1"/>
</dbReference>
<evidence type="ECO:0000313" key="30">
    <source>
        <dbReference type="Proteomes" id="UP000275843"/>
    </source>
</evidence>
<evidence type="ECO:0000256" key="6">
    <source>
        <dbReference type="ARBA" id="ARBA00047872"/>
    </source>
</evidence>
<dbReference type="CDD" id="cd04892">
    <property type="entry name" value="ACT_AK-like_2"/>
    <property type="match status" value="1"/>
</dbReference>
<evidence type="ECO:0000256" key="5">
    <source>
        <dbReference type="ARBA" id="ARBA00022840"/>
    </source>
</evidence>
<protein>
    <recommendedName>
        <fullName evidence="7">Aspartokinase</fullName>
        <ecNumber evidence="7">2.7.2.4</ecNumber>
    </recommendedName>
</protein>
<comment type="pathway">
    <text evidence="8">Amino-acid biosynthesis; L-methionine biosynthesis via de novo pathway; L-homoserine from L-aspartate: step 1/3.</text>
</comment>
<dbReference type="EMBL" id="CP011055">
    <property type="protein sequence ID" value="AKA74120.1"/>
    <property type="molecule type" value="Genomic_DNA"/>
</dbReference>
<proteinExistence type="inferred from homology"/>
<dbReference type="Proteomes" id="UP000033057">
    <property type="component" value="Chromosome"/>
</dbReference>
<dbReference type="EMBL" id="CP033239">
    <property type="protein sequence ID" value="AZF79069.1"/>
    <property type="molecule type" value="Genomic_DNA"/>
</dbReference>
<dbReference type="GO" id="GO:0009090">
    <property type="term" value="P:homoserine biosynthetic process"/>
    <property type="evidence" value="ECO:0007669"/>
    <property type="project" value="TreeGrafter"/>
</dbReference>
<evidence type="ECO:0000313" key="28">
    <source>
        <dbReference type="Proteomes" id="UP000273194"/>
    </source>
</evidence>
<evidence type="ECO:0000313" key="29">
    <source>
        <dbReference type="Proteomes" id="UP000273443"/>
    </source>
</evidence>
<dbReference type="InterPro" id="IPR002912">
    <property type="entry name" value="ACT_dom"/>
</dbReference>
<dbReference type="InterPro" id="IPR001341">
    <property type="entry name" value="Asp_kinase"/>
</dbReference>
<dbReference type="EMBL" id="LT549890">
    <property type="protein sequence ID" value="SAI84470.1"/>
    <property type="molecule type" value="Genomic_DNA"/>
</dbReference>
<dbReference type="PATRIC" id="fig|2287.6.peg.1946"/>
<dbReference type="GeneID" id="44129810"/>
<dbReference type="GO" id="GO:0005524">
    <property type="term" value="F:ATP binding"/>
    <property type="evidence" value="ECO:0007669"/>
    <property type="project" value="UniProtKB-KW"/>
</dbReference>
<sequence>MALIVKIGGSIQKDEKDYELIVKKIQDFSKKSDKIIVVTSAIKNVTNELISATSNTDNSPNIVTEIYERHIKLLSKLADGKEFENSFKDISRLSDELFRVAWSIRVLDEVTPRVRDYILSFGERMATLLLSAILRSNGIEAEGIITPPFLTDENYGEANVIEDLSKNEIANILENAKANVIVLPGFIGRTREGRYTTLGRGGSDYTATLLGKLVGVREVRLVTEVPGIMTGDPKKFENAKTISRLSLEEAIELSQLGAKRLHPRTFDPVFGSDMKVIVESLYEDGFTIINGECQNNDGLKGISLLDNAKLITVESTKIVGKIGSAARITNEAKEAGVNIISISQPASETTIQLVVDSLSANRLLSKLEEIRGTLVKDIEVNDINIVGIVGCGIKKKEISTKVLSIASSYDPLAISRGISNVSMTFIVNKDEGEKLAKELHKVIVSG</sequence>
<dbReference type="Gene3D" id="3.40.1160.10">
    <property type="entry name" value="Acetylglutamate kinase-like"/>
    <property type="match status" value="1"/>
</dbReference>
<keyword evidence="8" id="KW-0028">Amino-acid biosynthesis</keyword>
<evidence type="ECO:0000313" key="12">
    <source>
        <dbReference type="EMBL" id="AKA79511.1"/>
    </source>
</evidence>